<sequence length="1123" mass="127539">MKHFYQTVLLLFFATSLFAQEEVNFSEVIPPSPNVMAINKFVDVPVSLYTGSANVNVPLHTLKLNNFTLPVSLSYHSAGLKVDEIASFVGAGWTLNATGVISRTVNGLPDEYSGALGQGYFSEISKRAYQNDRVNFTEIEDCTISNPSINPIVTTGDPVNFLDSLSSGIIDVQSDLYHFSMPGRSGKFIFDHDRNIKKLSIDDMEVVQQPFQDGIPSISSDYEWEIMDDKGVKYYYHKPEVTEAYSVCGSGSSSIDVGDVKTYQSSWYLTKIIAFSDTIHFQYENELITYEQTLSESARVKGRLLISGLGHTGPSITNSHCKNNSTTQAKRLSGITTSSGDSIAFISNTARQDLSGAYQLDRMEVYKYNHFILAHQFYYGHFSNNKLKLTKVIQVDENQEELNPYSFDYFEGSLPALNSKSQDYWGYYNGAGNVSLLGQYKDEVYNVNKNNTNREPVLEFCRRGTLRRINYPTGGHSEFDYELHDFYDHENLETYFETLSLSGGTIDAPIDEFKQITVAQDCYVSIDKSSSDNIENYAEIRSPATTKINLTLNGQRYFLPAGTYWLYVKSGDATEKFITIEYEQLEPKNVKVGGLRLKKVTFTDPVKNTSPLIKEYTYVESNGNSSGLTFRKPVLAYTSTHQFGELVYNNVDVLVGCHDRSLVEYVNLSSQSQLPLAYVQGSHIGYSKVRVNKINQMGARSGYTEYKYVNENRVYDAYPFSPELKLNYTNGNILEEHVFAEAKTNPIQSVVYSYDDIESSDYIENLNFKMVNSTFCYSCDQEKFAYTVYRYQPVWSRLSSVEKRIPNNDGTSVKREITEYSYQDSVHHNIVSKTAYNLSDNDKKENTFYTYDNTNTGLNTGISTYAGDQQKEGVSIEFLDTRPMAVERWNNIKHTYYLSDQFLFNNRGEITSQIKYGDEGLMKHQQVFLRDKRENVIAHIENAKAGEVVFTSFEDNSQTNISFEESAVIPLSPFVRTGKSVYQLSQGDISITIDPGHYHLSFFGRNKSSLVVTKDGGTQISLNESGIANSDWAIYTATFELEENQTINISGDMMMDELRMIPSHSQITTFSYNRENKVSDITDHNNQTLYYNYDSFNRLISIVDPDKNVLKKFTYSQYKKESN</sequence>
<gene>
    <name evidence="2" type="ORF">JKA74_20310</name>
</gene>
<evidence type="ECO:0000313" key="2">
    <source>
        <dbReference type="EMBL" id="MBK6267397.1"/>
    </source>
</evidence>
<feature type="chain" id="PRO_5037658840" evidence="1">
    <location>
        <begin position="20"/>
        <end position="1123"/>
    </location>
</feature>
<dbReference type="AlphaFoldDB" id="A0A934X2T0"/>
<name>A0A934X2T0_9BACT</name>
<dbReference type="NCBIfam" id="TIGR01643">
    <property type="entry name" value="YD_repeat_2x"/>
    <property type="match status" value="1"/>
</dbReference>
<dbReference type="InterPro" id="IPR006530">
    <property type="entry name" value="YD"/>
</dbReference>
<keyword evidence="1" id="KW-0732">Signal</keyword>
<keyword evidence="3" id="KW-1185">Reference proteome</keyword>
<evidence type="ECO:0000256" key="1">
    <source>
        <dbReference type="SAM" id="SignalP"/>
    </source>
</evidence>
<comment type="caution">
    <text evidence="2">The sequence shown here is derived from an EMBL/GenBank/DDBJ whole genome shotgun (WGS) entry which is preliminary data.</text>
</comment>
<dbReference type="Proteomes" id="UP000611723">
    <property type="component" value="Unassembled WGS sequence"/>
</dbReference>
<dbReference type="EMBL" id="JAEQBW010000018">
    <property type="protein sequence ID" value="MBK6267397.1"/>
    <property type="molecule type" value="Genomic_DNA"/>
</dbReference>
<feature type="signal peptide" evidence="1">
    <location>
        <begin position="1"/>
        <end position="19"/>
    </location>
</feature>
<organism evidence="2 3">
    <name type="scientific">Marivirga aurantiaca</name>
    <dbReference type="NCBI Taxonomy" id="2802615"/>
    <lineage>
        <taxon>Bacteria</taxon>
        <taxon>Pseudomonadati</taxon>
        <taxon>Bacteroidota</taxon>
        <taxon>Cytophagia</taxon>
        <taxon>Cytophagales</taxon>
        <taxon>Marivirgaceae</taxon>
        <taxon>Marivirga</taxon>
    </lineage>
</organism>
<evidence type="ECO:0000313" key="3">
    <source>
        <dbReference type="Proteomes" id="UP000611723"/>
    </source>
</evidence>
<reference evidence="2" key="1">
    <citation type="submission" date="2021-01" db="EMBL/GenBank/DDBJ databases">
        <title>Marivirga aurantiaca sp. nov., isolated from intertidal surface sediments.</title>
        <authorList>
            <person name="Zhang M."/>
        </authorList>
    </citation>
    <scope>NUCLEOTIDE SEQUENCE</scope>
    <source>
        <strain evidence="2">S37H4</strain>
    </source>
</reference>
<proteinExistence type="predicted"/>
<dbReference type="RefSeq" id="WP_201433084.1">
    <property type="nucleotide sequence ID" value="NZ_JAEQBW010000018.1"/>
</dbReference>
<accession>A0A934X2T0</accession>
<protein>
    <submittedName>
        <fullName evidence="2">RHS repeat protein</fullName>
    </submittedName>
</protein>